<keyword evidence="11" id="KW-1185">Reference proteome</keyword>
<keyword evidence="6 9" id="KW-1133">Transmembrane helix</keyword>
<name>A0AAW6RPG0_9BURK</name>
<dbReference type="PANTHER" id="PTHR30472">
    <property type="entry name" value="FERRIC ENTEROBACTIN TRANSPORT SYSTEM PERMEASE PROTEIN"/>
    <property type="match status" value="1"/>
</dbReference>
<dbReference type="GO" id="GO:0005886">
    <property type="term" value="C:plasma membrane"/>
    <property type="evidence" value="ECO:0007669"/>
    <property type="project" value="UniProtKB-SubCell"/>
</dbReference>
<comment type="caution">
    <text evidence="10">The sequence shown here is derived from an EMBL/GenBank/DDBJ whole genome shotgun (WGS) entry which is preliminary data.</text>
</comment>
<evidence type="ECO:0000256" key="8">
    <source>
        <dbReference type="SAM" id="MobiDB-lite"/>
    </source>
</evidence>
<evidence type="ECO:0000256" key="2">
    <source>
        <dbReference type="ARBA" id="ARBA00007935"/>
    </source>
</evidence>
<evidence type="ECO:0000256" key="5">
    <source>
        <dbReference type="ARBA" id="ARBA00022692"/>
    </source>
</evidence>
<evidence type="ECO:0000256" key="9">
    <source>
        <dbReference type="SAM" id="Phobius"/>
    </source>
</evidence>
<feature type="transmembrane region" description="Helical" evidence="9">
    <location>
        <begin position="236"/>
        <end position="256"/>
    </location>
</feature>
<dbReference type="RefSeq" id="WP_279525063.1">
    <property type="nucleotide sequence ID" value="NZ_JARVII010000031.1"/>
</dbReference>
<dbReference type="SUPFAM" id="SSF81345">
    <property type="entry name" value="ABC transporter involved in vitamin B12 uptake, BtuC"/>
    <property type="match status" value="1"/>
</dbReference>
<feature type="transmembrane region" description="Helical" evidence="9">
    <location>
        <begin position="164"/>
        <end position="187"/>
    </location>
</feature>
<evidence type="ECO:0000256" key="7">
    <source>
        <dbReference type="ARBA" id="ARBA00023136"/>
    </source>
</evidence>
<keyword evidence="4" id="KW-1003">Cell membrane</keyword>
<evidence type="ECO:0000256" key="1">
    <source>
        <dbReference type="ARBA" id="ARBA00004651"/>
    </source>
</evidence>
<comment type="similarity">
    <text evidence="2">Belongs to the binding-protein-dependent transport system permease family. FecCD subfamily.</text>
</comment>
<evidence type="ECO:0000256" key="6">
    <source>
        <dbReference type="ARBA" id="ARBA00022989"/>
    </source>
</evidence>
<dbReference type="GO" id="GO:0033214">
    <property type="term" value="P:siderophore-iron import into cell"/>
    <property type="evidence" value="ECO:0007669"/>
    <property type="project" value="TreeGrafter"/>
</dbReference>
<dbReference type="Proteomes" id="UP001237156">
    <property type="component" value="Unassembled WGS sequence"/>
</dbReference>
<protein>
    <submittedName>
        <fullName evidence="10">Iron ABC transporter permease</fullName>
    </submittedName>
</protein>
<comment type="subcellular location">
    <subcellularLocation>
        <location evidence="1">Cell membrane</location>
        <topology evidence="1">Multi-pass membrane protein</topology>
    </subcellularLocation>
</comment>
<feature type="transmembrane region" description="Helical" evidence="9">
    <location>
        <begin position="136"/>
        <end position="158"/>
    </location>
</feature>
<evidence type="ECO:0000256" key="4">
    <source>
        <dbReference type="ARBA" id="ARBA00022475"/>
    </source>
</evidence>
<feature type="transmembrane region" description="Helical" evidence="9">
    <location>
        <begin position="107"/>
        <end position="124"/>
    </location>
</feature>
<reference evidence="10 11" key="1">
    <citation type="submission" date="2023-04" db="EMBL/GenBank/DDBJ databases">
        <title>Ottowia paracancer sp. nov., isolated from human stomach.</title>
        <authorList>
            <person name="Song Y."/>
        </authorList>
    </citation>
    <scope>NUCLEOTIDE SEQUENCE [LARGE SCALE GENOMIC DNA]</scope>
    <source>
        <strain evidence="10 11">10c7w1</strain>
    </source>
</reference>
<keyword evidence="3" id="KW-0813">Transport</keyword>
<evidence type="ECO:0000313" key="10">
    <source>
        <dbReference type="EMBL" id="MDG9700323.1"/>
    </source>
</evidence>
<feature type="transmembrane region" description="Helical" evidence="9">
    <location>
        <begin position="194"/>
        <end position="216"/>
    </location>
</feature>
<dbReference type="InterPro" id="IPR000522">
    <property type="entry name" value="ABC_transptr_permease_BtuC"/>
</dbReference>
<dbReference type="EMBL" id="JARVII010000031">
    <property type="protein sequence ID" value="MDG9700323.1"/>
    <property type="molecule type" value="Genomic_DNA"/>
</dbReference>
<dbReference type="InterPro" id="IPR037294">
    <property type="entry name" value="ABC_BtuC-like"/>
</dbReference>
<dbReference type="PANTHER" id="PTHR30472:SF25">
    <property type="entry name" value="ABC TRANSPORTER PERMEASE PROTEIN MJ0876-RELATED"/>
    <property type="match status" value="1"/>
</dbReference>
<dbReference type="Gene3D" id="1.10.3470.10">
    <property type="entry name" value="ABC transporter involved in vitamin B12 uptake, BtuC"/>
    <property type="match status" value="1"/>
</dbReference>
<keyword evidence="5 9" id="KW-0812">Transmembrane</keyword>
<accession>A0AAW6RPG0</accession>
<proteinExistence type="inferred from homology"/>
<gene>
    <name evidence="10" type="ORF">QB898_11495</name>
</gene>
<evidence type="ECO:0000313" key="11">
    <source>
        <dbReference type="Proteomes" id="UP001237156"/>
    </source>
</evidence>
<dbReference type="Pfam" id="PF01032">
    <property type="entry name" value="FecCD"/>
    <property type="match status" value="1"/>
</dbReference>
<dbReference type="CDD" id="cd06550">
    <property type="entry name" value="TM_ABC_iron-siderophores_like"/>
    <property type="match status" value="1"/>
</dbReference>
<feature type="transmembrane region" description="Helical" evidence="9">
    <location>
        <begin position="325"/>
        <end position="345"/>
    </location>
</feature>
<feature type="transmembrane region" description="Helical" evidence="9">
    <location>
        <begin position="352"/>
        <end position="373"/>
    </location>
</feature>
<dbReference type="GO" id="GO:0022857">
    <property type="term" value="F:transmembrane transporter activity"/>
    <property type="evidence" value="ECO:0007669"/>
    <property type="project" value="InterPro"/>
</dbReference>
<feature type="transmembrane region" description="Helical" evidence="9">
    <location>
        <begin position="286"/>
        <end position="313"/>
    </location>
</feature>
<feature type="region of interest" description="Disordered" evidence="8">
    <location>
        <begin position="1"/>
        <end position="20"/>
    </location>
</feature>
<sequence length="379" mass="39191">MSTEARNEAGHETGHEADHAQARSAYGRRLGRRAALLALAALLLAALLLLDLATGPSGMALTDIFQALQTGPGGLEAVRERLPGVTPEMRKLHSNANILWHVRMPPALMGALVGMCLGLGGLQMQTILDNPLASPFTLGFSAAAGFGAALAIMFGGLLPVPGYALTPAAAFGMTLAACALIYLLALARGANPEVLILGGIAVLFFFQSVQSLLQYIASPEILQQIVFWLFGDLQKASWTSVSVCAVVLLACLPFVARDAWALTALRLGDANAMSIGVPVQAIRRRAFVLVALLTAVAVCFVGTIGFVGLIAPHMARALVGEDHRFALPLAALTGALILSGASVFAKLISPGAVVPVGIITAVAGVPMLLGIIVSRKGGI</sequence>
<evidence type="ECO:0000256" key="3">
    <source>
        <dbReference type="ARBA" id="ARBA00022448"/>
    </source>
</evidence>
<keyword evidence="7 9" id="KW-0472">Membrane</keyword>
<dbReference type="AlphaFoldDB" id="A0AAW6RPG0"/>
<organism evidence="10 11">
    <name type="scientific">Ottowia cancrivicina</name>
    <dbReference type="NCBI Taxonomy" id="3040346"/>
    <lineage>
        <taxon>Bacteria</taxon>
        <taxon>Pseudomonadati</taxon>
        <taxon>Pseudomonadota</taxon>
        <taxon>Betaproteobacteria</taxon>
        <taxon>Burkholderiales</taxon>
        <taxon>Comamonadaceae</taxon>
        <taxon>Ottowia</taxon>
    </lineage>
</organism>
<feature type="transmembrane region" description="Helical" evidence="9">
    <location>
        <begin position="34"/>
        <end position="53"/>
    </location>
</feature>